<evidence type="ECO:0000256" key="9">
    <source>
        <dbReference type="ARBA" id="ARBA00023157"/>
    </source>
</evidence>
<dbReference type="InterPro" id="IPR050542">
    <property type="entry name" value="Glycosyl_Hydrlase18_Chitinase"/>
</dbReference>
<evidence type="ECO:0000256" key="10">
    <source>
        <dbReference type="ARBA" id="ARBA00023277"/>
    </source>
</evidence>
<dbReference type="Proteomes" id="UP000663760">
    <property type="component" value="Chromosome 7"/>
</dbReference>
<keyword evidence="15" id="KW-1185">Reference proteome</keyword>
<dbReference type="PANTHER" id="PTHR45708">
    <property type="entry name" value="ENDOCHITINASE"/>
    <property type="match status" value="1"/>
</dbReference>
<keyword evidence="6 12" id="KW-0732">Signal</keyword>
<evidence type="ECO:0000256" key="1">
    <source>
        <dbReference type="ARBA" id="ARBA00000822"/>
    </source>
</evidence>
<keyword evidence="7" id="KW-0378">Hydrolase</keyword>
<evidence type="ECO:0000256" key="3">
    <source>
        <dbReference type="ARBA" id="ARBA00009121"/>
    </source>
</evidence>
<comment type="subcellular location">
    <subcellularLocation>
        <location evidence="2">Secreted</location>
    </subcellularLocation>
</comment>
<gene>
    <name evidence="14" type="ORF">SI8410_07010632</name>
</gene>
<organism evidence="14 15">
    <name type="scientific">Spirodela intermedia</name>
    <name type="common">Intermediate duckweed</name>
    <dbReference type="NCBI Taxonomy" id="51605"/>
    <lineage>
        <taxon>Eukaryota</taxon>
        <taxon>Viridiplantae</taxon>
        <taxon>Streptophyta</taxon>
        <taxon>Embryophyta</taxon>
        <taxon>Tracheophyta</taxon>
        <taxon>Spermatophyta</taxon>
        <taxon>Magnoliopsida</taxon>
        <taxon>Liliopsida</taxon>
        <taxon>Araceae</taxon>
        <taxon>Lemnoideae</taxon>
        <taxon>Spirodela</taxon>
    </lineage>
</organism>
<dbReference type="CDD" id="cd02877">
    <property type="entry name" value="GH18_hevamine_XipI_class_III"/>
    <property type="match status" value="1"/>
</dbReference>
<name>A0A7I8KR95_SPIIN</name>
<accession>A0A7I8KR95</accession>
<dbReference type="InterPro" id="IPR045321">
    <property type="entry name" value="Cts1-like"/>
</dbReference>
<evidence type="ECO:0000256" key="8">
    <source>
        <dbReference type="ARBA" id="ARBA00023024"/>
    </source>
</evidence>
<evidence type="ECO:0000256" key="5">
    <source>
        <dbReference type="ARBA" id="ARBA00022525"/>
    </source>
</evidence>
<dbReference type="Gene3D" id="3.20.20.80">
    <property type="entry name" value="Glycosidases"/>
    <property type="match status" value="1"/>
</dbReference>
<dbReference type="GO" id="GO:0000272">
    <property type="term" value="P:polysaccharide catabolic process"/>
    <property type="evidence" value="ECO:0007669"/>
    <property type="project" value="UniProtKB-KW"/>
</dbReference>
<dbReference type="OrthoDB" id="6020543at2759"/>
<keyword evidence="11" id="KW-0624">Polysaccharide degradation</keyword>
<keyword evidence="8" id="KW-0146">Chitin degradation</keyword>
<evidence type="ECO:0000256" key="7">
    <source>
        <dbReference type="ARBA" id="ARBA00022801"/>
    </source>
</evidence>
<dbReference type="SUPFAM" id="SSF51445">
    <property type="entry name" value="(Trans)glycosidases"/>
    <property type="match status" value="1"/>
</dbReference>
<evidence type="ECO:0000259" key="13">
    <source>
        <dbReference type="PROSITE" id="PS51910"/>
    </source>
</evidence>
<keyword evidence="5" id="KW-0964">Secreted</keyword>
<evidence type="ECO:0000256" key="12">
    <source>
        <dbReference type="SAM" id="SignalP"/>
    </source>
</evidence>
<sequence>MTFLKLGSLFLSLSLLLNLAATSSAGQSGGGAIAVYWGQNPGEGRLSKACRTGNYDFVNIAFLTAFGGGRSPVLDLSGHCNASRGGCAALSRDIRTCQKLGVKVLLSLGGGDAASHSLDSAEDARQVAEYLYNNFLFGKAFSRPLGRAALDGVDFSVAGGSTRKDRLHWEDLAGGLANYSREGRKVLLTAAADCEFRDRTLKRAIAAGVFDAVWVRFFGGATCQYSPENLLPMKLSWERWNAKAKAAALFVGLPAAEDAAAGGGYVPPENFTAQVLPFVSGYPKYGGVMLWDRYYDAANGYSAQVKCEVKDCEVNTDI</sequence>
<dbReference type="GO" id="GO:0005576">
    <property type="term" value="C:extracellular region"/>
    <property type="evidence" value="ECO:0007669"/>
    <property type="project" value="UniProtKB-SubCell"/>
</dbReference>
<dbReference type="EMBL" id="LR746270">
    <property type="protein sequence ID" value="CAA7399962.1"/>
    <property type="molecule type" value="Genomic_DNA"/>
</dbReference>
<evidence type="ECO:0000256" key="2">
    <source>
        <dbReference type="ARBA" id="ARBA00004613"/>
    </source>
</evidence>
<feature type="domain" description="GH18" evidence="13">
    <location>
        <begin position="31"/>
        <end position="318"/>
    </location>
</feature>
<evidence type="ECO:0000256" key="4">
    <source>
        <dbReference type="ARBA" id="ARBA00012729"/>
    </source>
</evidence>
<evidence type="ECO:0000256" key="11">
    <source>
        <dbReference type="ARBA" id="ARBA00023326"/>
    </source>
</evidence>
<evidence type="ECO:0000313" key="14">
    <source>
        <dbReference type="EMBL" id="CAA7399962.1"/>
    </source>
</evidence>
<reference evidence="14" key="1">
    <citation type="submission" date="2020-02" db="EMBL/GenBank/DDBJ databases">
        <authorList>
            <person name="Scholz U."/>
            <person name="Mascher M."/>
            <person name="Fiebig A."/>
        </authorList>
    </citation>
    <scope>NUCLEOTIDE SEQUENCE</scope>
</reference>
<dbReference type="AlphaFoldDB" id="A0A7I8KR95"/>
<dbReference type="EC" id="3.2.1.14" evidence="4"/>
<dbReference type="PANTHER" id="PTHR45708:SF22">
    <property type="entry name" value="ACIDIC ENDOCHITINASE"/>
    <property type="match status" value="1"/>
</dbReference>
<keyword evidence="9" id="KW-1015">Disulfide bond</keyword>
<dbReference type="GO" id="GO:0008843">
    <property type="term" value="F:endochitinase activity"/>
    <property type="evidence" value="ECO:0007669"/>
    <property type="project" value="UniProtKB-EC"/>
</dbReference>
<proteinExistence type="inferred from homology"/>
<feature type="chain" id="PRO_5029694566" description="chitinase" evidence="12">
    <location>
        <begin position="26"/>
        <end position="318"/>
    </location>
</feature>
<keyword evidence="10" id="KW-0119">Carbohydrate metabolism</keyword>
<dbReference type="FunFam" id="3.20.20.80:FF:000015">
    <property type="entry name" value="Acidic endochitinase SE2"/>
    <property type="match status" value="1"/>
</dbReference>
<comment type="similarity">
    <text evidence="3">Belongs to the glycosyl hydrolase 18 family. Chitinase class II subfamily.</text>
</comment>
<evidence type="ECO:0000256" key="6">
    <source>
        <dbReference type="ARBA" id="ARBA00022729"/>
    </source>
</evidence>
<dbReference type="InterPro" id="IPR017853">
    <property type="entry name" value="GH"/>
</dbReference>
<protein>
    <recommendedName>
        <fullName evidence="4">chitinase</fullName>
        <ecNumber evidence="4">3.2.1.14</ecNumber>
    </recommendedName>
</protein>
<comment type="catalytic activity">
    <reaction evidence="1">
        <text>Random endo-hydrolysis of N-acetyl-beta-D-glucosaminide (1-&gt;4)-beta-linkages in chitin and chitodextrins.</text>
        <dbReference type="EC" id="3.2.1.14"/>
    </reaction>
</comment>
<feature type="signal peptide" evidence="12">
    <location>
        <begin position="1"/>
        <end position="25"/>
    </location>
</feature>
<evidence type="ECO:0000313" key="15">
    <source>
        <dbReference type="Proteomes" id="UP000663760"/>
    </source>
</evidence>
<dbReference type="GO" id="GO:0006032">
    <property type="term" value="P:chitin catabolic process"/>
    <property type="evidence" value="ECO:0007669"/>
    <property type="project" value="UniProtKB-KW"/>
</dbReference>
<dbReference type="PROSITE" id="PS51910">
    <property type="entry name" value="GH18_2"/>
    <property type="match status" value="1"/>
</dbReference>
<dbReference type="InterPro" id="IPR001223">
    <property type="entry name" value="Glyco_hydro18_cat"/>
</dbReference>
<dbReference type="Pfam" id="PF00704">
    <property type="entry name" value="Glyco_hydro_18"/>
    <property type="match status" value="1"/>
</dbReference>